<evidence type="ECO:0000313" key="1">
    <source>
        <dbReference type="EMBL" id="CAI10461.1"/>
    </source>
</evidence>
<geneLocation type="plasmid" evidence="2">
    <name>pAzo1</name>
</geneLocation>
<dbReference type="EMBL" id="CR555307">
    <property type="protein sequence ID" value="CAI10461.1"/>
    <property type="molecule type" value="Genomic_DNA"/>
</dbReference>
<dbReference type="Pfam" id="PF13444">
    <property type="entry name" value="Acetyltransf_5"/>
    <property type="match status" value="1"/>
</dbReference>
<name>Q5NWV3_AROAE</name>
<organism evidence="1 2">
    <name type="scientific">Aromatoleum aromaticum (strain DSM 19018 / LMG 30748 / EbN1)</name>
    <name type="common">Azoarcus sp. (strain EbN1)</name>
    <dbReference type="NCBI Taxonomy" id="76114"/>
    <lineage>
        <taxon>Bacteria</taxon>
        <taxon>Pseudomonadati</taxon>
        <taxon>Pseudomonadota</taxon>
        <taxon>Betaproteobacteria</taxon>
        <taxon>Rhodocyclales</taxon>
        <taxon>Rhodocyclaceae</taxon>
        <taxon>Aromatoleum</taxon>
    </lineage>
</organism>
<keyword evidence="2" id="KW-1185">Reference proteome</keyword>
<evidence type="ECO:0000313" key="2">
    <source>
        <dbReference type="Proteomes" id="UP000006552"/>
    </source>
</evidence>
<dbReference type="Gene3D" id="3.40.630.30">
    <property type="match status" value="1"/>
</dbReference>
<sequence length="245" mass="27357">MDTLEAQPTSASDFLTHFGLKLANTAELLESAYKIRHRVYCEDLGFEKPATEPLEYNAADAHSVHVLLHLNDAEKTPIGCVRVVWLNEQRGYSTLPLETVCGQLDLPPERPRSAIGEASRLAIVREYRRRKGDLGRSESDTPTTESRAERNFLLPTALMLGGLACAHHMQISHLYLLVEKRMAIHLRKISVIRQVGETVTFNGARTPYELDVQRTIMGLPFSFLPLWSNASNATAALRNRAVVAP</sequence>
<dbReference type="KEGG" id="eba:p1B278"/>
<gene>
    <name evidence="1" type="ORF">p1B278</name>
</gene>
<proteinExistence type="predicted"/>
<dbReference type="HOGENOM" id="CLU_072758_1_0_4"/>
<dbReference type="NCBIfam" id="TIGR03694">
    <property type="entry name" value="exosort_acyl"/>
    <property type="match status" value="1"/>
</dbReference>
<accession>Q5NWV3</accession>
<keyword evidence="1" id="KW-0614">Plasmid</keyword>
<dbReference type="SUPFAM" id="SSF55729">
    <property type="entry name" value="Acyl-CoA N-acyltransferases (Nat)"/>
    <property type="match status" value="1"/>
</dbReference>
<dbReference type="AlphaFoldDB" id="Q5NWV3"/>
<dbReference type="OrthoDB" id="582214at2"/>
<dbReference type="Proteomes" id="UP000006552">
    <property type="component" value="Plasmid 1"/>
</dbReference>
<dbReference type="RefSeq" id="WP_011254718.1">
    <property type="nucleotide sequence ID" value="NC_006823.1"/>
</dbReference>
<dbReference type="InterPro" id="IPR016181">
    <property type="entry name" value="Acyl_CoA_acyltransferase"/>
</dbReference>
<dbReference type="InterPro" id="IPR022484">
    <property type="entry name" value="PEP-CTERM/exosrtase_acylTfrase"/>
</dbReference>
<evidence type="ECO:0008006" key="3">
    <source>
        <dbReference type="Google" id="ProtNLM"/>
    </source>
</evidence>
<reference evidence="1 2" key="1">
    <citation type="journal article" date="2005" name="Arch. Microbiol.">
        <title>The genome sequence of an anaerobic aromatic-degrading denitrifying bacterium, strain EbN1.</title>
        <authorList>
            <person name="Rabus R."/>
            <person name="Kube M."/>
            <person name="Heider J."/>
            <person name="Beck A."/>
            <person name="Heitmann K."/>
            <person name="Widdel F."/>
            <person name="Reinhardt R."/>
        </authorList>
    </citation>
    <scope>NUCLEOTIDE SEQUENCE [LARGE SCALE GENOMIC DNA]</scope>
    <source>
        <strain evidence="1 2">EbN1</strain>
        <plasmid evidence="2">Plasmid pAzo1</plasmid>
    </source>
</reference>
<protein>
    <recommendedName>
        <fullName evidence="3">PEP-CTERM/exosortase system-associated acyltransferase</fullName>
    </recommendedName>
</protein>